<dbReference type="GO" id="GO:0035251">
    <property type="term" value="F:UDP-glucosyltransferase activity"/>
    <property type="evidence" value="ECO:0007669"/>
    <property type="project" value="TreeGrafter"/>
</dbReference>
<keyword evidence="5" id="KW-1185">Reference proteome</keyword>
<keyword evidence="2" id="KW-0328">Glycosyltransferase</keyword>
<evidence type="ECO:0000256" key="1">
    <source>
        <dbReference type="ARBA" id="ARBA00009995"/>
    </source>
</evidence>
<reference evidence="5" key="1">
    <citation type="submission" date="2016-06" db="EMBL/GenBank/DDBJ databases">
        <title>Parallel loss of symbiosis genes in relatives of nitrogen-fixing non-legume Parasponia.</title>
        <authorList>
            <person name="Van Velzen R."/>
            <person name="Holmer R."/>
            <person name="Bu F."/>
            <person name="Rutten L."/>
            <person name="Van Zeijl A."/>
            <person name="Liu W."/>
            <person name="Santuari L."/>
            <person name="Cao Q."/>
            <person name="Sharma T."/>
            <person name="Shen D."/>
            <person name="Roswanjaya Y."/>
            <person name="Wardhani T."/>
            <person name="Kalhor M.S."/>
            <person name="Jansen J."/>
            <person name="Van den Hoogen J."/>
            <person name="Gungor B."/>
            <person name="Hartog M."/>
            <person name="Hontelez J."/>
            <person name="Verver J."/>
            <person name="Yang W.-C."/>
            <person name="Schijlen E."/>
            <person name="Repin R."/>
            <person name="Schilthuizen M."/>
            <person name="Schranz E."/>
            <person name="Heidstra R."/>
            <person name="Miyata K."/>
            <person name="Fedorova E."/>
            <person name="Kohlen W."/>
            <person name="Bisseling T."/>
            <person name="Smit S."/>
            <person name="Geurts R."/>
        </authorList>
    </citation>
    <scope>NUCLEOTIDE SEQUENCE [LARGE SCALE GENOMIC DNA]</scope>
    <source>
        <strain evidence="5">cv. WU1-14</strain>
    </source>
</reference>
<comment type="caution">
    <text evidence="4">The sequence shown here is derived from an EMBL/GenBank/DDBJ whole genome shotgun (WGS) entry which is preliminary data.</text>
</comment>
<dbReference type="Pfam" id="PF00201">
    <property type="entry name" value="UDPGT"/>
    <property type="match status" value="1"/>
</dbReference>
<accession>A0A2P5AP52</accession>
<evidence type="ECO:0000256" key="2">
    <source>
        <dbReference type="ARBA" id="ARBA00022676"/>
    </source>
</evidence>
<name>A0A2P5AP52_PARAD</name>
<dbReference type="AlphaFoldDB" id="A0A2P5AP52"/>
<dbReference type="OrthoDB" id="5835829at2759"/>
<evidence type="ECO:0000256" key="3">
    <source>
        <dbReference type="ARBA" id="ARBA00022679"/>
    </source>
</evidence>
<comment type="similarity">
    <text evidence="1">Belongs to the UDP-glycosyltransferase family.</text>
</comment>
<dbReference type="Gene3D" id="3.40.50.2000">
    <property type="entry name" value="Glycogen Phosphorylase B"/>
    <property type="match status" value="3"/>
</dbReference>
<dbReference type="SUPFAM" id="SSF53756">
    <property type="entry name" value="UDP-Glycosyltransferase/glycogen phosphorylase"/>
    <property type="match status" value="1"/>
</dbReference>
<dbReference type="FunFam" id="3.40.50.2000:FF:000431">
    <property type="entry name" value="UDP-glycosyltransferase 90A1"/>
    <property type="match status" value="1"/>
</dbReference>
<sequence length="408" mass="46082">MSRGHMIPSLDMAKLFASQGCKTSIISTHSNAPHFHKAIETSIKSGLDIQVLLIKFPAKEHSLGHTTSEIMRRKFLAAVALFEQPLEQLIMEHRPNCVIVDTYFSWSTQVAARFGIPRLVFHGMSFFATCAEVSLLWYEPHKKVLNDSEAFAIPNLPDEIRLTRNQLPDFIKHEFDSTACVREAERSESLSYGVVVNSFYELEPAYADHYRKVLGRKAWHVGPAFLCDKGKEEIALRGREASNSGAECLKWLDSKKPNSVVYVCFGSMANFKDEQLMEIATGLEASLREVVILEHEAVGGFVTHCGWNSTLEGVSAGVPMITWPLFAEQFYNEKLVTQILKIGVEVIAQKWVRVVGDFVKRDAIEKAVSRVMAGEEAEEMRSRARKLAEKTRKAFEEADLRTRTCWIH</sequence>
<dbReference type="InterPro" id="IPR002213">
    <property type="entry name" value="UDP_glucos_trans"/>
</dbReference>
<proteinExistence type="inferred from homology"/>
<dbReference type="PANTHER" id="PTHR48047">
    <property type="entry name" value="GLYCOSYLTRANSFERASE"/>
    <property type="match status" value="1"/>
</dbReference>
<dbReference type="EMBL" id="JXTB01000499">
    <property type="protein sequence ID" value="PON38324.1"/>
    <property type="molecule type" value="Genomic_DNA"/>
</dbReference>
<organism evidence="4 5">
    <name type="scientific">Parasponia andersonii</name>
    <name type="common">Sponia andersonii</name>
    <dbReference type="NCBI Taxonomy" id="3476"/>
    <lineage>
        <taxon>Eukaryota</taxon>
        <taxon>Viridiplantae</taxon>
        <taxon>Streptophyta</taxon>
        <taxon>Embryophyta</taxon>
        <taxon>Tracheophyta</taxon>
        <taxon>Spermatophyta</taxon>
        <taxon>Magnoliopsida</taxon>
        <taxon>eudicotyledons</taxon>
        <taxon>Gunneridae</taxon>
        <taxon>Pentapetalae</taxon>
        <taxon>rosids</taxon>
        <taxon>fabids</taxon>
        <taxon>Rosales</taxon>
        <taxon>Cannabaceae</taxon>
        <taxon>Parasponia</taxon>
    </lineage>
</organism>
<dbReference type="CDD" id="cd03784">
    <property type="entry name" value="GT1_Gtf-like"/>
    <property type="match status" value="1"/>
</dbReference>
<protein>
    <submittedName>
        <fullName evidence="4">UDP-glucuronosyl/UDP-glucosyltransferase</fullName>
    </submittedName>
</protein>
<dbReference type="Proteomes" id="UP000237105">
    <property type="component" value="Unassembled WGS sequence"/>
</dbReference>
<dbReference type="PANTHER" id="PTHR48047:SF45">
    <property type="entry name" value="SCOPOLETIN GLUCOSYLTRANSFERASE-LIKE"/>
    <property type="match status" value="1"/>
</dbReference>
<keyword evidence="3 4" id="KW-0808">Transferase</keyword>
<evidence type="ECO:0000313" key="4">
    <source>
        <dbReference type="EMBL" id="PON38324.1"/>
    </source>
</evidence>
<evidence type="ECO:0000313" key="5">
    <source>
        <dbReference type="Proteomes" id="UP000237105"/>
    </source>
</evidence>
<gene>
    <name evidence="4" type="ORF">PanWU01x14_313520</name>
</gene>